<sequence>MASYVRSLISYAIVQFDTRVANQETREQFYKQVVILSRQQPFIASFLAIQLIFGILPVLGLLGFALGVVGLALGFCAFWIGFGLCIMFSILTLTATVATCIWISAVASLFCFKRVLALLSGVTSIQAPAKPTRKERIGEEKKKPVENAPAAKESTGLKEDIGDSPIKIEHIGISEKVYEEDTEGSDDTVGSYGMLNQYTNKSKSGDLKHAQPNDPAQLSEADKMRMDIERSLK</sequence>
<evidence type="ECO:0000313" key="3">
    <source>
        <dbReference type="EMBL" id="KAL0636998.1"/>
    </source>
</evidence>
<comment type="caution">
    <text evidence="3">The sequence shown here is derived from an EMBL/GenBank/DDBJ whole genome shotgun (WGS) entry which is preliminary data.</text>
</comment>
<feature type="region of interest" description="Disordered" evidence="1">
    <location>
        <begin position="130"/>
        <end position="160"/>
    </location>
</feature>
<dbReference type="Proteomes" id="UP001447188">
    <property type="component" value="Unassembled WGS sequence"/>
</dbReference>
<dbReference type="EMBL" id="JBBBZM010000040">
    <property type="protein sequence ID" value="KAL0636998.1"/>
    <property type="molecule type" value="Genomic_DNA"/>
</dbReference>
<feature type="compositionally biased region" description="Basic and acidic residues" evidence="1">
    <location>
        <begin position="132"/>
        <end position="145"/>
    </location>
</feature>
<keyword evidence="2" id="KW-0812">Transmembrane</keyword>
<keyword evidence="2" id="KW-0472">Membrane</keyword>
<accession>A0ABR3GMA6</accession>
<reference evidence="3 4" key="1">
    <citation type="submission" date="2024-02" db="EMBL/GenBank/DDBJ databases">
        <title>Discinaceae phylogenomics.</title>
        <authorList>
            <person name="Dirks A.C."/>
            <person name="James T.Y."/>
        </authorList>
    </citation>
    <scope>NUCLEOTIDE SEQUENCE [LARGE SCALE GENOMIC DNA]</scope>
    <source>
        <strain evidence="3 4">ACD0624</strain>
    </source>
</reference>
<name>A0ABR3GMA6_9PEZI</name>
<proteinExistence type="predicted"/>
<feature type="transmembrane region" description="Helical" evidence="2">
    <location>
        <begin position="47"/>
        <end position="80"/>
    </location>
</feature>
<protein>
    <submittedName>
        <fullName evidence="3">Uncharacterized protein</fullName>
    </submittedName>
</protein>
<evidence type="ECO:0000256" key="1">
    <source>
        <dbReference type="SAM" id="MobiDB-lite"/>
    </source>
</evidence>
<organism evidence="3 4">
    <name type="scientific">Discina gigas</name>
    <dbReference type="NCBI Taxonomy" id="1032678"/>
    <lineage>
        <taxon>Eukaryota</taxon>
        <taxon>Fungi</taxon>
        <taxon>Dikarya</taxon>
        <taxon>Ascomycota</taxon>
        <taxon>Pezizomycotina</taxon>
        <taxon>Pezizomycetes</taxon>
        <taxon>Pezizales</taxon>
        <taxon>Discinaceae</taxon>
        <taxon>Discina</taxon>
    </lineage>
</organism>
<feature type="compositionally biased region" description="Basic and acidic residues" evidence="1">
    <location>
        <begin position="220"/>
        <end position="233"/>
    </location>
</feature>
<keyword evidence="2" id="KW-1133">Transmembrane helix</keyword>
<keyword evidence="4" id="KW-1185">Reference proteome</keyword>
<dbReference type="Pfam" id="PF16015">
    <property type="entry name" value="Promethin"/>
    <property type="match status" value="1"/>
</dbReference>
<feature type="region of interest" description="Disordered" evidence="1">
    <location>
        <begin position="177"/>
        <end position="233"/>
    </location>
</feature>
<evidence type="ECO:0000313" key="4">
    <source>
        <dbReference type="Proteomes" id="UP001447188"/>
    </source>
</evidence>
<evidence type="ECO:0000256" key="2">
    <source>
        <dbReference type="SAM" id="Phobius"/>
    </source>
</evidence>
<gene>
    <name evidence="3" type="ORF">Q9L58_003980</name>
</gene>